<comment type="caution">
    <text evidence="2">The sequence shown here is derived from an EMBL/GenBank/DDBJ whole genome shotgun (WGS) entry which is preliminary data.</text>
</comment>
<dbReference type="EMBL" id="VSRR010030158">
    <property type="protein sequence ID" value="MPC69875.1"/>
    <property type="molecule type" value="Genomic_DNA"/>
</dbReference>
<dbReference type="OrthoDB" id="4869960at2759"/>
<reference evidence="2 3" key="1">
    <citation type="submission" date="2019-05" db="EMBL/GenBank/DDBJ databases">
        <title>Another draft genome of Portunus trituberculatus and its Hox gene families provides insights of decapod evolution.</title>
        <authorList>
            <person name="Jeong J.-H."/>
            <person name="Song I."/>
            <person name="Kim S."/>
            <person name="Choi T."/>
            <person name="Kim D."/>
            <person name="Ryu S."/>
            <person name="Kim W."/>
        </authorList>
    </citation>
    <scope>NUCLEOTIDE SEQUENCE [LARGE SCALE GENOMIC DNA]</scope>
    <source>
        <tissue evidence="2">Muscle</tissue>
    </source>
</reference>
<gene>
    <name evidence="2" type="ORF">E2C01_064107</name>
</gene>
<proteinExistence type="predicted"/>
<evidence type="ECO:0000256" key="1">
    <source>
        <dbReference type="SAM" id="MobiDB-lite"/>
    </source>
</evidence>
<accession>A0A5B7HJZ2</accession>
<protein>
    <submittedName>
        <fullName evidence="2">Uncharacterized protein</fullName>
    </submittedName>
</protein>
<evidence type="ECO:0000313" key="3">
    <source>
        <dbReference type="Proteomes" id="UP000324222"/>
    </source>
</evidence>
<organism evidence="2 3">
    <name type="scientific">Portunus trituberculatus</name>
    <name type="common">Swimming crab</name>
    <name type="synonym">Neptunus trituberculatus</name>
    <dbReference type="NCBI Taxonomy" id="210409"/>
    <lineage>
        <taxon>Eukaryota</taxon>
        <taxon>Metazoa</taxon>
        <taxon>Ecdysozoa</taxon>
        <taxon>Arthropoda</taxon>
        <taxon>Crustacea</taxon>
        <taxon>Multicrustacea</taxon>
        <taxon>Malacostraca</taxon>
        <taxon>Eumalacostraca</taxon>
        <taxon>Eucarida</taxon>
        <taxon>Decapoda</taxon>
        <taxon>Pleocyemata</taxon>
        <taxon>Brachyura</taxon>
        <taxon>Eubrachyura</taxon>
        <taxon>Portunoidea</taxon>
        <taxon>Portunidae</taxon>
        <taxon>Portuninae</taxon>
        <taxon>Portunus</taxon>
    </lineage>
</organism>
<keyword evidence="3" id="KW-1185">Reference proteome</keyword>
<evidence type="ECO:0000313" key="2">
    <source>
        <dbReference type="EMBL" id="MPC69875.1"/>
    </source>
</evidence>
<dbReference type="Proteomes" id="UP000324222">
    <property type="component" value="Unassembled WGS sequence"/>
</dbReference>
<feature type="compositionally biased region" description="Polar residues" evidence="1">
    <location>
        <begin position="22"/>
        <end position="31"/>
    </location>
</feature>
<dbReference type="AlphaFoldDB" id="A0A5B7HJZ2"/>
<sequence length="58" mass="6578">MQYNMEVSALEPTATSAKDHSSSASMGSSTYHPLFRKPSKRQGFLQLQRSREIERESC</sequence>
<feature type="compositionally biased region" description="Basic and acidic residues" evidence="1">
    <location>
        <begin position="49"/>
        <end position="58"/>
    </location>
</feature>
<name>A0A5B7HJZ2_PORTR</name>
<feature type="region of interest" description="Disordered" evidence="1">
    <location>
        <begin position="1"/>
        <end position="58"/>
    </location>
</feature>